<dbReference type="PANTHER" id="PTHR30383:SF5">
    <property type="entry name" value="SGNH HYDROLASE-TYPE ESTERASE DOMAIN-CONTAINING PROTEIN"/>
    <property type="match status" value="1"/>
</dbReference>
<dbReference type="Pfam" id="PF13472">
    <property type="entry name" value="Lipase_GDSL_2"/>
    <property type="match status" value="1"/>
</dbReference>
<reference evidence="3 4" key="1">
    <citation type="journal article" date="2015" name="Int. J. Syst. Evol. Microbiol.">
        <title>Sphingomonas hengshuiensis sp. nov., isolated from lake wetland.</title>
        <authorList>
            <person name="Wei S."/>
            <person name="Wang T."/>
            <person name="Liu H."/>
            <person name="Zhang C."/>
            <person name="Guo J."/>
            <person name="Wang Q."/>
            <person name="Liang K."/>
            <person name="Zhang Z."/>
        </authorList>
    </citation>
    <scope>NUCLEOTIDE SEQUENCE [LARGE SCALE GENOMIC DNA]</scope>
    <source>
        <strain evidence="3 4">WHSC-8</strain>
    </source>
</reference>
<proteinExistence type="predicted"/>
<feature type="domain" description="SGNH hydrolase-type esterase" evidence="2">
    <location>
        <begin position="67"/>
        <end position="228"/>
    </location>
</feature>
<dbReference type="PANTHER" id="PTHR30383">
    <property type="entry name" value="THIOESTERASE 1/PROTEASE 1/LYSOPHOSPHOLIPASE L1"/>
    <property type="match status" value="1"/>
</dbReference>
<dbReference type="KEGG" id="sphi:TS85_08015"/>
<keyword evidence="4" id="KW-1185">Reference proteome</keyword>
<dbReference type="Proteomes" id="UP000032300">
    <property type="component" value="Chromosome"/>
</dbReference>
<dbReference type="InterPro" id="IPR013830">
    <property type="entry name" value="SGNH_hydro"/>
</dbReference>
<dbReference type="InterPro" id="IPR051532">
    <property type="entry name" value="Ester_Hydrolysis_Enzymes"/>
</dbReference>
<accession>A0A7U4LER7</accession>
<sequence length="243" mass="26359">MTTILRRSFLAGGLMLPLAARAQQAPQQETWDERWARMLREDFAGLGRYRDDNAALLASGAKTGIVFMGDSITEGWRSKRPAFFRTGRVGRGISGETTPQMVLRMMADVIDLKPRVVHIMAGTNDIAGNTGPMTPKQSADNIRMMTQLAQANNIRVVLASVPPAKGFPWRKGLETVAPIRAMNAWLRGYAPGAGATWVDYTPVLGDAEGAMLPGLANDGVHPTEAGYAKMEAVLEPVLRRLGV</sequence>
<evidence type="ECO:0000313" key="4">
    <source>
        <dbReference type="Proteomes" id="UP000032300"/>
    </source>
</evidence>
<evidence type="ECO:0000256" key="1">
    <source>
        <dbReference type="SAM" id="SignalP"/>
    </source>
</evidence>
<evidence type="ECO:0000259" key="2">
    <source>
        <dbReference type="Pfam" id="PF13472"/>
    </source>
</evidence>
<dbReference type="Gene3D" id="3.40.50.1110">
    <property type="entry name" value="SGNH hydrolase"/>
    <property type="match status" value="1"/>
</dbReference>
<protein>
    <submittedName>
        <fullName evidence="3">GDSL family lipase</fullName>
    </submittedName>
</protein>
<reference evidence="3 4" key="2">
    <citation type="submission" date="2015-02" db="EMBL/GenBank/DDBJ databases">
        <title>The complete genome of Sphingomonas hengshuiensis sp. WHSC-8 isolated from soil of Hengshui Lake.</title>
        <authorList>
            <person name="Wei S."/>
            <person name="Guo J."/>
            <person name="Su C."/>
            <person name="Wu R."/>
            <person name="Zhang Z."/>
            <person name="Liang K."/>
            <person name="Li H."/>
            <person name="Wang T."/>
            <person name="Liu H."/>
            <person name="Zhang C."/>
            <person name="Li Z."/>
            <person name="Wang Q."/>
            <person name="Meng J."/>
        </authorList>
    </citation>
    <scope>NUCLEOTIDE SEQUENCE [LARGE SCALE GENOMIC DNA]</scope>
    <source>
        <strain evidence="3 4">WHSC-8</strain>
    </source>
</reference>
<keyword evidence="1" id="KW-0732">Signal</keyword>
<gene>
    <name evidence="3" type="ORF">TS85_08015</name>
</gene>
<dbReference type="SUPFAM" id="SSF52266">
    <property type="entry name" value="SGNH hydrolase"/>
    <property type="match status" value="1"/>
</dbReference>
<dbReference type="InterPro" id="IPR036514">
    <property type="entry name" value="SGNH_hydro_sf"/>
</dbReference>
<feature type="chain" id="PRO_5030701010" evidence="1">
    <location>
        <begin position="23"/>
        <end position="243"/>
    </location>
</feature>
<feature type="signal peptide" evidence="1">
    <location>
        <begin position="1"/>
        <end position="22"/>
    </location>
</feature>
<name>A0A7U4LER7_9SPHN</name>
<organism evidence="3 4">
    <name type="scientific">Sphingomonas hengshuiensis</name>
    <dbReference type="NCBI Taxonomy" id="1609977"/>
    <lineage>
        <taxon>Bacteria</taxon>
        <taxon>Pseudomonadati</taxon>
        <taxon>Pseudomonadota</taxon>
        <taxon>Alphaproteobacteria</taxon>
        <taxon>Sphingomonadales</taxon>
        <taxon>Sphingomonadaceae</taxon>
        <taxon>Sphingomonas</taxon>
    </lineage>
</organism>
<dbReference type="RefSeq" id="WP_044331516.1">
    <property type="nucleotide sequence ID" value="NZ_CP010836.1"/>
</dbReference>
<dbReference type="EMBL" id="CP010836">
    <property type="protein sequence ID" value="AJP71742.1"/>
    <property type="molecule type" value="Genomic_DNA"/>
</dbReference>
<evidence type="ECO:0000313" key="3">
    <source>
        <dbReference type="EMBL" id="AJP71742.1"/>
    </source>
</evidence>
<dbReference type="GO" id="GO:0004622">
    <property type="term" value="F:phosphatidylcholine lysophospholipase activity"/>
    <property type="evidence" value="ECO:0007669"/>
    <property type="project" value="TreeGrafter"/>
</dbReference>
<dbReference type="OrthoDB" id="9794725at2"/>
<dbReference type="AlphaFoldDB" id="A0A7U4LER7"/>